<protein>
    <submittedName>
        <fullName evidence="1">Uncharacterized protein</fullName>
    </submittedName>
</protein>
<accession>A0A1R2B950</accession>
<organism evidence="1 2">
    <name type="scientific">Stentor coeruleus</name>
    <dbReference type="NCBI Taxonomy" id="5963"/>
    <lineage>
        <taxon>Eukaryota</taxon>
        <taxon>Sar</taxon>
        <taxon>Alveolata</taxon>
        <taxon>Ciliophora</taxon>
        <taxon>Postciliodesmatophora</taxon>
        <taxon>Heterotrichea</taxon>
        <taxon>Heterotrichida</taxon>
        <taxon>Stentoridae</taxon>
        <taxon>Stentor</taxon>
    </lineage>
</organism>
<keyword evidence="2" id="KW-1185">Reference proteome</keyword>
<comment type="caution">
    <text evidence="1">The sequence shown here is derived from an EMBL/GenBank/DDBJ whole genome shotgun (WGS) entry which is preliminary data.</text>
</comment>
<dbReference type="EMBL" id="MPUH01000832">
    <property type="protein sequence ID" value="OMJ73302.1"/>
    <property type="molecule type" value="Genomic_DNA"/>
</dbReference>
<reference evidence="1 2" key="1">
    <citation type="submission" date="2016-11" db="EMBL/GenBank/DDBJ databases">
        <title>The macronuclear genome of Stentor coeruleus: a giant cell with tiny introns.</title>
        <authorList>
            <person name="Slabodnick M."/>
            <person name="Ruby J.G."/>
            <person name="Reiff S.B."/>
            <person name="Swart E.C."/>
            <person name="Gosai S."/>
            <person name="Prabakaran S."/>
            <person name="Witkowska E."/>
            <person name="Larue G.E."/>
            <person name="Fisher S."/>
            <person name="Freeman R.M."/>
            <person name="Gunawardena J."/>
            <person name="Chu W."/>
            <person name="Stover N.A."/>
            <person name="Gregory B.D."/>
            <person name="Nowacki M."/>
            <person name="Derisi J."/>
            <person name="Roy S.W."/>
            <person name="Marshall W.F."/>
            <person name="Sood P."/>
        </authorList>
    </citation>
    <scope>NUCLEOTIDE SEQUENCE [LARGE SCALE GENOMIC DNA]</scope>
    <source>
        <strain evidence="1">WM001</strain>
    </source>
</reference>
<dbReference type="AlphaFoldDB" id="A0A1R2B950"/>
<evidence type="ECO:0000313" key="1">
    <source>
        <dbReference type="EMBL" id="OMJ73302.1"/>
    </source>
</evidence>
<sequence length="76" mass="8826">MGCSVFKQKSQNLSVKRQKIIETISSEILYLNRIKFHDILQAKSQINKKKILNAPILNITKSSLYTRRLSRNGEYS</sequence>
<name>A0A1R2B950_9CILI</name>
<gene>
    <name evidence="1" type="ORF">SteCoe_28055</name>
</gene>
<proteinExistence type="predicted"/>
<dbReference type="Proteomes" id="UP000187209">
    <property type="component" value="Unassembled WGS sequence"/>
</dbReference>
<evidence type="ECO:0000313" key="2">
    <source>
        <dbReference type="Proteomes" id="UP000187209"/>
    </source>
</evidence>